<protein>
    <submittedName>
        <fullName evidence="1">Uncharacterized protein</fullName>
    </submittedName>
</protein>
<dbReference type="Proteomes" id="UP000182146">
    <property type="component" value="Unassembled WGS sequence"/>
</dbReference>
<dbReference type="EMBL" id="FNGU01000001">
    <property type="protein sequence ID" value="SDL43539.1"/>
    <property type="molecule type" value="Genomic_DNA"/>
</dbReference>
<dbReference type="AlphaFoldDB" id="A0A1G9K174"/>
<reference evidence="1 2" key="1">
    <citation type="submission" date="2016-10" db="EMBL/GenBank/DDBJ databases">
        <authorList>
            <person name="de Groot N.N."/>
        </authorList>
    </citation>
    <scope>NUCLEOTIDE SEQUENCE [LARGE SCALE GENOMIC DNA]</scope>
    <source>
        <strain evidence="1 2">DSM 17813</strain>
    </source>
</reference>
<organism evidence="1 2">
    <name type="scientific">Geoalkalibacter ferrihydriticus</name>
    <dbReference type="NCBI Taxonomy" id="392333"/>
    <lineage>
        <taxon>Bacteria</taxon>
        <taxon>Pseudomonadati</taxon>
        <taxon>Thermodesulfobacteriota</taxon>
        <taxon>Desulfuromonadia</taxon>
        <taxon>Desulfuromonadales</taxon>
        <taxon>Geoalkalibacteraceae</taxon>
        <taxon>Geoalkalibacter</taxon>
    </lineage>
</organism>
<name>A0A1G9K174_9BACT</name>
<sequence length="63" mass="7277">MFELTMLLSFVAAGFSHCFPIQRTARGKKEARQESVRLSGRKKHQHFSRNQLISALTFSKPRL</sequence>
<evidence type="ECO:0000313" key="2">
    <source>
        <dbReference type="Proteomes" id="UP000182146"/>
    </source>
</evidence>
<gene>
    <name evidence="1" type="ORF">SAMN05660860_00622</name>
</gene>
<evidence type="ECO:0000313" key="1">
    <source>
        <dbReference type="EMBL" id="SDL43539.1"/>
    </source>
</evidence>
<accession>A0A1G9K174</accession>
<proteinExistence type="predicted"/>